<feature type="compositionally biased region" description="Pro residues" evidence="1">
    <location>
        <begin position="110"/>
        <end position="122"/>
    </location>
</feature>
<feature type="compositionally biased region" description="Polar residues" evidence="1">
    <location>
        <begin position="75"/>
        <end position="84"/>
    </location>
</feature>
<accession>A0AAV0B6F0</accession>
<name>A0AAV0B6F0_PHAPC</name>
<feature type="compositionally biased region" description="Polar residues" evidence="1">
    <location>
        <begin position="20"/>
        <end position="33"/>
    </location>
</feature>
<dbReference type="Proteomes" id="UP001153365">
    <property type="component" value="Unassembled WGS sequence"/>
</dbReference>
<evidence type="ECO:0000256" key="1">
    <source>
        <dbReference type="SAM" id="MobiDB-lite"/>
    </source>
</evidence>
<dbReference type="EMBL" id="CALTRL010003377">
    <property type="protein sequence ID" value="CAH7681039.1"/>
    <property type="molecule type" value="Genomic_DNA"/>
</dbReference>
<protein>
    <submittedName>
        <fullName evidence="2">Expressed protein</fullName>
    </submittedName>
</protein>
<dbReference type="AlphaFoldDB" id="A0AAV0B6F0"/>
<comment type="caution">
    <text evidence="2">The sequence shown here is derived from an EMBL/GenBank/DDBJ whole genome shotgun (WGS) entry which is preliminary data.</text>
</comment>
<organism evidence="2 3">
    <name type="scientific">Phakopsora pachyrhizi</name>
    <name type="common">Asian soybean rust disease fungus</name>
    <dbReference type="NCBI Taxonomy" id="170000"/>
    <lineage>
        <taxon>Eukaryota</taxon>
        <taxon>Fungi</taxon>
        <taxon>Dikarya</taxon>
        <taxon>Basidiomycota</taxon>
        <taxon>Pucciniomycotina</taxon>
        <taxon>Pucciniomycetes</taxon>
        <taxon>Pucciniales</taxon>
        <taxon>Phakopsoraceae</taxon>
        <taxon>Phakopsora</taxon>
    </lineage>
</organism>
<sequence length="184" mass="20053">MDLSTTLVVPVERDHDQRQESNGQLSQQQSSVDASFAPAVGTGSQMSNEESSINISNASHAGSYKTSEIHMLAPPSNNQMNNCFTAKPQGPGYQTSKLLSPPRSQRSTPTPSPTSSPSPPFQSTPSNLIDLNSIVSYSQLIQRRDEVIRALRHRSGELNHSSYMLSRSFGLSSTRSSPCWEGTR</sequence>
<feature type="compositionally biased region" description="Low complexity" evidence="1">
    <location>
        <begin position="100"/>
        <end position="109"/>
    </location>
</feature>
<proteinExistence type="predicted"/>
<reference evidence="2" key="1">
    <citation type="submission" date="2022-06" db="EMBL/GenBank/DDBJ databases">
        <authorList>
            <consortium name="SYNGENTA / RWTH Aachen University"/>
        </authorList>
    </citation>
    <scope>NUCLEOTIDE SEQUENCE</scope>
</reference>
<feature type="region of interest" description="Disordered" evidence="1">
    <location>
        <begin position="1"/>
        <end position="126"/>
    </location>
</feature>
<gene>
    <name evidence="2" type="ORF">PPACK8108_LOCUS13580</name>
</gene>
<feature type="compositionally biased region" description="Low complexity" evidence="1">
    <location>
        <begin position="47"/>
        <end position="57"/>
    </location>
</feature>
<keyword evidence="3" id="KW-1185">Reference proteome</keyword>
<evidence type="ECO:0000313" key="3">
    <source>
        <dbReference type="Proteomes" id="UP001153365"/>
    </source>
</evidence>
<evidence type="ECO:0000313" key="2">
    <source>
        <dbReference type="EMBL" id="CAH7681039.1"/>
    </source>
</evidence>